<dbReference type="InterPro" id="IPR040676">
    <property type="entry name" value="DUF5641"/>
</dbReference>
<dbReference type="Pfam" id="PF05380">
    <property type="entry name" value="Peptidase_A17"/>
    <property type="match status" value="1"/>
</dbReference>
<keyword evidence="1" id="KW-0175">Coiled coil</keyword>
<organism evidence="3 4">
    <name type="scientific">Mytilus edulis</name>
    <name type="common">Blue mussel</name>
    <dbReference type="NCBI Taxonomy" id="6550"/>
    <lineage>
        <taxon>Eukaryota</taxon>
        <taxon>Metazoa</taxon>
        <taxon>Spiralia</taxon>
        <taxon>Lophotrochozoa</taxon>
        <taxon>Mollusca</taxon>
        <taxon>Bivalvia</taxon>
        <taxon>Autobranchia</taxon>
        <taxon>Pteriomorphia</taxon>
        <taxon>Mytilida</taxon>
        <taxon>Mytiloidea</taxon>
        <taxon>Mytilidae</taxon>
        <taxon>Mytilinae</taxon>
        <taxon>Mytilus</taxon>
    </lineage>
</organism>
<gene>
    <name evidence="3" type="ORF">MEDL_45805</name>
</gene>
<feature type="domain" description="Integrase catalytic" evidence="2">
    <location>
        <begin position="1541"/>
        <end position="1667"/>
    </location>
</feature>
<dbReference type="Proteomes" id="UP000683360">
    <property type="component" value="Unassembled WGS sequence"/>
</dbReference>
<accession>A0A8S3TI54</accession>
<sequence length="1782" mass="204995">MDSEEAYEESRKRRTVNLSQLTKLYNELETKMISRDNMKTVKTLFTKLCDRYEQFKTAHLECLDLCTNSDIFETLEMNFDSSQKNFTEFRERFNEWMREPEIAKDEEDKNSRVTSVSRTSSSTQYRLKLARANRLKAEVQVKKMEEKQELERARREIEMKEQMLERKSQLEEAKLEESVWQEEEEEDTEVTFKNQQNINVPFNTENKTLNNKEHVTTKSTENVVSRIECTTAGSLQSSSSIDTAFQRLASTLQEGFNLPKPELLTFDGKPTDYCKFIKNFETNVECRVTDDQLKLSYLIQYCKGEAKSSIEDCVLLEKKGYERARSILHSRYGRSHMIVRSYIENLVYGAPIKASDFESLSKLALEMQKCEITLSQLGYVSDIDNTDNLRKIVKRLPMHLRVKWVDIAHSITENGREPRFSDLANFIDKKSRLASSMFGLDLVRENSNTYRKDIDKRTDMNTREKVSTFASNNMYDSKATTQDHKCICCNGTCNNLELCVKFKSMSLIDRVNFVRTAKLCFNCLKGKHFSRDCRKAKMCTVENCSSKHHILMHSWGKNNNTDHTATKVGIHCSSAGTVIKNCLGIIPVEVKGSNGKTCQTYALIDDGADKTLCDERLIKMLETESRPVTFKMTTATAQRVRHEGQEVDLHVQSVGSNCPITLSKVWSVKNLPISTHSAANNKDIKSIKHLSDIYIPEISSNKVLLLIGTDTPEAHIPIEVRSGSSHEPYAVRTRLGWIVRGPINNTSTSDVVNINFEHADNVLLQQQLERLWTTDFLDQPSTEKVCMSLEDKRALKTMESTIAYEDGHYKLGLPWRDENVKLPNNLPLAHARLNQLHRKLSHDPKLHEMYTATVSDYIQKGYAKEVTDVSNESSHIWYLPHHPVTNEHKPGKVRVVFDCAAKFKDVSLNSRLLQGPDFMNSLVGVLMRFRQDHIALAADIEAMFHQVRVKDDDCDALRFLWWPNGNLKVQPKCYQMQVHLFGATSSPSCAAYALKKTAIDNGELFETEIASTVERNFYVDDLLKSVDTEERAVQLATDLREIMKRGGFRLTKWLSNSKVVINEIPNSERAPSVEILKSNTALPTDRALGVIWDVNDDAIKYKVKLEEKPLTRRGITSTVSSIFDPLGLIAPIILKGKIILQDLSKQPIKLGWDDPIPKEKEEEWIKWKSTLPEIENISIPRCFKTKDMKEISDAQLHIFSDGSEIGYGACAYLRLVDTNGKVNCSLILGKSRLAPLKQTTIPRLELSGAVVACKLYEIIRDELEIKIDSVVFWTDSMIVLGYIKNESRRFKTFVANRLSSIHELTSPGQWRYVDTRSNPADIASRGILATENKQIKFWLHGPEFLLKDSYEWPKPKAVSTVDEQDIEIKRVVMINSTTTDSIRDIITYFSNWQVLQRTVAWLIRFKKYCIRRFLKRDDEIKTDSLNADELQEATRYILIHVQQESFLNEIKMIEKQNPVKKDSRLASLNPVMHDGLLRVKGRLNLSLSKCPVIIPNSHHVTTLIIRSFHEQNGHTGMAQVLASLREKYWILKGPSTVRTVLNSRRGIPEKVYSDNGTNLVSGESELRKYIDQWNKTKISSYMSHKDINWTFNPPNASHRGGVWERMIRTTRKILRALANEQLLTDEQLLTFMAEAERIVNDRPITAVSNDSRDLPVLTPNMLLLMKNNTSIPQGVFDEKDVYAKRWWKQIQYLANVFWRRWLREYLPTLQQRNKWQREQRDVKIDDIVIVADDHTSRGQWPLGRVIEVIRSRDSLIRSCVIKTKESKFLRPVTKLCILECSQ</sequence>
<keyword evidence="4" id="KW-1185">Reference proteome</keyword>
<dbReference type="InterPro" id="IPR008042">
    <property type="entry name" value="Retrotrans_Pao"/>
</dbReference>
<dbReference type="Gene3D" id="3.30.420.10">
    <property type="entry name" value="Ribonuclease H-like superfamily/Ribonuclease H"/>
    <property type="match status" value="1"/>
</dbReference>
<dbReference type="OrthoDB" id="10064286at2759"/>
<proteinExistence type="predicted"/>
<feature type="coiled-coil region" evidence="1">
    <location>
        <begin position="127"/>
        <end position="173"/>
    </location>
</feature>
<dbReference type="InterPro" id="IPR005312">
    <property type="entry name" value="DUF1759"/>
</dbReference>
<dbReference type="Pfam" id="PF18701">
    <property type="entry name" value="DUF5641"/>
    <property type="match status" value="1"/>
</dbReference>
<dbReference type="GO" id="GO:0003676">
    <property type="term" value="F:nucleic acid binding"/>
    <property type="evidence" value="ECO:0007669"/>
    <property type="project" value="InterPro"/>
</dbReference>
<evidence type="ECO:0000313" key="3">
    <source>
        <dbReference type="EMBL" id="CAG2233149.1"/>
    </source>
</evidence>
<dbReference type="InterPro" id="IPR001584">
    <property type="entry name" value="Integrase_cat-core"/>
</dbReference>
<dbReference type="Gene3D" id="3.30.70.270">
    <property type="match status" value="1"/>
</dbReference>
<evidence type="ECO:0000259" key="2">
    <source>
        <dbReference type="PROSITE" id="PS50994"/>
    </source>
</evidence>
<dbReference type="CDD" id="cd01644">
    <property type="entry name" value="RT_pepA17"/>
    <property type="match status" value="1"/>
</dbReference>
<evidence type="ECO:0000313" key="4">
    <source>
        <dbReference type="Proteomes" id="UP000683360"/>
    </source>
</evidence>
<dbReference type="InterPro" id="IPR043128">
    <property type="entry name" value="Rev_trsase/Diguanyl_cyclase"/>
</dbReference>
<dbReference type="InterPro" id="IPR043502">
    <property type="entry name" value="DNA/RNA_pol_sf"/>
</dbReference>
<comment type="caution">
    <text evidence="3">The sequence shown here is derived from an EMBL/GenBank/DDBJ whole genome shotgun (WGS) entry which is preliminary data.</text>
</comment>
<reference evidence="3" key="1">
    <citation type="submission" date="2021-03" db="EMBL/GenBank/DDBJ databases">
        <authorList>
            <person name="Bekaert M."/>
        </authorList>
    </citation>
    <scope>NUCLEOTIDE SEQUENCE</scope>
</reference>
<dbReference type="PANTHER" id="PTHR47331:SF1">
    <property type="entry name" value="GAG-LIKE PROTEIN"/>
    <property type="match status" value="1"/>
</dbReference>
<dbReference type="SUPFAM" id="SSF56672">
    <property type="entry name" value="DNA/RNA polymerases"/>
    <property type="match status" value="1"/>
</dbReference>
<dbReference type="GO" id="GO:0015074">
    <property type="term" value="P:DNA integration"/>
    <property type="evidence" value="ECO:0007669"/>
    <property type="project" value="InterPro"/>
</dbReference>
<dbReference type="PROSITE" id="PS50994">
    <property type="entry name" value="INTEGRASE"/>
    <property type="match status" value="1"/>
</dbReference>
<dbReference type="Pfam" id="PF03564">
    <property type="entry name" value="DUF1759"/>
    <property type="match status" value="1"/>
</dbReference>
<dbReference type="SMART" id="SM00343">
    <property type="entry name" value="ZnF_C2HC"/>
    <property type="match status" value="1"/>
</dbReference>
<name>A0A8S3TI54_MYTED</name>
<evidence type="ECO:0000256" key="1">
    <source>
        <dbReference type="SAM" id="Coils"/>
    </source>
</evidence>
<dbReference type="EMBL" id="CAJPWZ010002200">
    <property type="protein sequence ID" value="CAG2233149.1"/>
    <property type="molecule type" value="Genomic_DNA"/>
</dbReference>
<dbReference type="InterPro" id="IPR036397">
    <property type="entry name" value="RNaseH_sf"/>
</dbReference>
<dbReference type="Gene3D" id="3.10.10.10">
    <property type="entry name" value="HIV Type 1 Reverse Transcriptase, subunit A, domain 1"/>
    <property type="match status" value="1"/>
</dbReference>
<protein>
    <recommendedName>
        <fullName evidence="2">Integrase catalytic domain-containing protein</fullName>
    </recommendedName>
</protein>
<dbReference type="InterPro" id="IPR012337">
    <property type="entry name" value="RNaseH-like_sf"/>
</dbReference>
<dbReference type="GO" id="GO:0008270">
    <property type="term" value="F:zinc ion binding"/>
    <property type="evidence" value="ECO:0007669"/>
    <property type="project" value="InterPro"/>
</dbReference>
<dbReference type="InterPro" id="IPR001878">
    <property type="entry name" value="Znf_CCHC"/>
</dbReference>
<dbReference type="SUPFAM" id="SSF53098">
    <property type="entry name" value="Ribonuclease H-like"/>
    <property type="match status" value="1"/>
</dbReference>
<dbReference type="PANTHER" id="PTHR47331">
    <property type="entry name" value="PHD-TYPE DOMAIN-CONTAINING PROTEIN"/>
    <property type="match status" value="1"/>
</dbReference>